<dbReference type="Proteomes" id="UP000286687">
    <property type="component" value="Unassembled WGS sequence"/>
</dbReference>
<sequence length="148" mass="16843">MSKPKGQYLGTSKWVKLDSDNQPTGEIKTVDEFESEIDTKRNGFMITYLTAIISLIEKLGTKKMIVVKYILENMSKSENTLIITTNELAQKTKVSKPVVLETLKLLEKANLIKRRTGAIMLSAKLIHKGSDSKERYLMTRFHSFGEEE</sequence>
<dbReference type="GO" id="GO:0006276">
    <property type="term" value="P:plasmid maintenance"/>
    <property type="evidence" value="ECO:0007669"/>
    <property type="project" value="InterPro"/>
</dbReference>
<dbReference type="AlphaFoldDB" id="A0A437SIK9"/>
<protein>
    <recommendedName>
        <fullName evidence="1">Plasmid replication protein RepL domain-containing protein</fullName>
    </recommendedName>
</protein>
<dbReference type="InterPro" id="IPR008813">
    <property type="entry name" value="Plasmid_replication_RepL"/>
</dbReference>
<dbReference type="InterPro" id="IPR036390">
    <property type="entry name" value="WH_DNA-bd_sf"/>
</dbReference>
<evidence type="ECO:0000313" key="3">
    <source>
        <dbReference type="Proteomes" id="UP000286687"/>
    </source>
</evidence>
<dbReference type="Gene3D" id="1.10.10.10">
    <property type="entry name" value="Winged helix-like DNA-binding domain superfamily/Winged helix DNA-binding domain"/>
    <property type="match status" value="1"/>
</dbReference>
<dbReference type="EMBL" id="LDER01000185">
    <property type="protein sequence ID" value="RVU63625.1"/>
    <property type="molecule type" value="Genomic_DNA"/>
</dbReference>
<reference evidence="2 3" key="1">
    <citation type="submission" date="2018-01" db="EMBL/GenBank/DDBJ databases">
        <title>Complete genome sequence of G25-42.</title>
        <authorList>
            <person name="Zheng Z."/>
            <person name="Sun M."/>
        </authorList>
    </citation>
    <scope>NUCLEOTIDE SEQUENCE [LARGE SCALE GENOMIC DNA]</scope>
    <source>
        <strain evidence="2 3">G25-42</strain>
    </source>
</reference>
<proteinExistence type="predicted"/>
<evidence type="ECO:0000313" key="2">
    <source>
        <dbReference type="EMBL" id="RVU63625.1"/>
    </source>
</evidence>
<dbReference type="Pfam" id="PF05732">
    <property type="entry name" value="RepL"/>
    <property type="match status" value="1"/>
</dbReference>
<comment type="caution">
    <text evidence="2">The sequence shown here is derived from an EMBL/GenBank/DDBJ whole genome shotgun (WGS) entry which is preliminary data.</text>
</comment>
<dbReference type="GO" id="GO:0006260">
    <property type="term" value="P:DNA replication"/>
    <property type="evidence" value="ECO:0007669"/>
    <property type="project" value="InterPro"/>
</dbReference>
<dbReference type="SUPFAM" id="SSF46785">
    <property type="entry name" value="Winged helix' DNA-binding domain"/>
    <property type="match status" value="1"/>
</dbReference>
<dbReference type="RefSeq" id="WP_127813624.1">
    <property type="nucleotide sequence ID" value="NZ_LDER01000185.1"/>
</dbReference>
<name>A0A437SIK9_BACTU</name>
<organism evidence="2 3">
    <name type="scientific">Bacillus thuringiensis</name>
    <dbReference type="NCBI Taxonomy" id="1428"/>
    <lineage>
        <taxon>Bacteria</taxon>
        <taxon>Bacillati</taxon>
        <taxon>Bacillota</taxon>
        <taxon>Bacilli</taxon>
        <taxon>Bacillales</taxon>
        <taxon>Bacillaceae</taxon>
        <taxon>Bacillus</taxon>
        <taxon>Bacillus cereus group</taxon>
    </lineage>
</organism>
<feature type="domain" description="Plasmid replication protein RepL" evidence="1">
    <location>
        <begin position="21"/>
        <end position="147"/>
    </location>
</feature>
<accession>A0A437SIK9</accession>
<gene>
    <name evidence="2" type="ORF">BM74_14000</name>
</gene>
<evidence type="ECO:0000259" key="1">
    <source>
        <dbReference type="Pfam" id="PF05732"/>
    </source>
</evidence>
<dbReference type="InterPro" id="IPR036388">
    <property type="entry name" value="WH-like_DNA-bd_sf"/>
</dbReference>